<dbReference type="GO" id="GO:0006508">
    <property type="term" value="P:proteolysis"/>
    <property type="evidence" value="ECO:0007669"/>
    <property type="project" value="UniProtKB-KW"/>
</dbReference>
<dbReference type="CDD" id="cd11377">
    <property type="entry name" value="Pro-peptidase_S53"/>
    <property type="match status" value="1"/>
</dbReference>
<feature type="binding site" evidence="8">
    <location>
        <position position="532"/>
    </location>
    <ligand>
        <name>Ca(2+)</name>
        <dbReference type="ChEBI" id="CHEBI:29108"/>
    </ligand>
</feature>
<evidence type="ECO:0000313" key="12">
    <source>
        <dbReference type="Proteomes" id="UP000623467"/>
    </source>
</evidence>
<dbReference type="SUPFAM" id="SSF54897">
    <property type="entry name" value="Protease propeptides/inhibitors"/>
    <property type="match status" value="1"/>
</dbReference>
<dbReference type="Gene3D" id="3.40.50.200">
    <property type="entry name" value="Peptidase S8/S53 domain"/>
    <property type="match status" value="1"/>
</dbReference>
<feature type="binding site" evidence="8">
    <location>
        <position position="554"/>
    </location>
    <ligand>
        <name>Ca(2+)</name>
        <dbReference type="ChEBI" id="CHEBI:29108"/>
    </ligand>
</feature>
<dbReference type="AlphaFoldDB" id="A0A8H7D2P8"/>
<dbReference type="SUPFAM" id="SSF52743">
    <property type="entry name" value="Subtilisin-like"/>
    <property type="match status" value="1"/>
</dbReference>
<dbReference type="GO" id="GO:0005576">
    <property type="term" value="C:extracellular region"/>
    <property type="evidence" value="ECO:0007669"/>
    <property type="project" value="UniProtKB-SubCell"/>
</dbReference>
<dbReference type="PROSITE" id="PS51695">
    <property type="entry name" value="SEDOLISIN"/>
    <property type="match status" value="1"/>
</dbReference>
<dbReference type="GO" id="GO:0046872">
    <property type="term" value="F:metal ion binding"/>
    <property type="evidence" value="ECO:0007669"/>
    <property type="project" value="UniProtKB-UniRule"/>
</dbReference>
<evidence type="ECO:0000256" key="8">
    <source>
        <dbReference type="PROSITE-ProRule" id="PRU01032"/>
    </source>
</evidence>
<evidence type="ECO:0000256" key="5">
    <source>
        <dbReference type="ARBA" id="ARBA00022825"/>
    </source>
</evidence>
<accession>A0A8H7D2P8</accession>
<dbReference type="Proteomes" id="UP000623467">
    <property type="component" value="Unassembled WGS sequence"/>
</dbReference>
<dbReference type="GO" id="GO:0008240">
    <property type="term" value="F:tripeptidyl-peptidase activity"/>
    <property type="evidence" value="ECO:0007669"/>
    <property type="project" value="TreeGrafter"/>
</dbReference>
<feature type="active site" description="Charge relay system" evidence="8">
    <location>
        <position position="279"/>
    </location>
</feature>
<organism evidence="11 12">
    <name type="scientific">Mycena sanguinolenta</name>
    <dbReference type="NCBI Taxonomy" id="230812"/>
    <lineage>
        <taxon>Eukaryota</taxon>
        <taxon>Fungi</taxon>
        <taxon>Dikarya</taxon>
        <taxon>Basidiomycota</taxon>
        <taxon>Agaricomycotina</taxon>
        <taxon>Agaricomycetes</taxon>
        <taxon>Agaricomycetidae</taxon>
        <taxon>Agaricales</taxon>
        <taxon>Marasmiineae</taxon>
        <taxon>Mycenaceae</taxon>
        <taxon>Mycena</taxon>
    </lineage>
</organism>
<evidence type="ECO:0000256" key="4">
    <source>
        <dbReference type="ARBA" id="ARBA00022801"/>
    </source>
</evidence>
<evidence type="ECO:0000256" key="7">
    <source>
        <dbReference type="ARBA" id="ARBA00023145"/>
    </source>
</evidence>
<keyword evidence="9" id="KW-0732">Signal</keyword>
<feature type="binding site" evidence="8">
    <location>
        <position position="556"/>
    </location>
    <ligand>
        <name>Ca(2+)</name>
        <dbReference type="ChEBI" id="CHEBI:29108"/>
    </ligand>
</feature>
<feature type="signal peptide" evidence="9">
    <location>
        <begin position="1"/>
        <end position="18"/>
    </location>
</feature>
<name>A0A8H7D2P8_9AGAR</name>
<dbReference type="CDD" id="cd04056">
    <property type="entry name" value="Peptidases_S53"/>
    <property type="match status" value="1"/>
</dbReference>
<dbReference type="InterPro" id="IPR015366">
    <property type="entry name" value="S53_propep"/>
</dbReference>
<comment type="cofactor">
    <cofactor evidence="8">
        <name>Ca(2+)</name>
        <dbReference type="ChEBI" id="CHEBI:29108"/>
    </cofactor>
    <text evidence="8">Binds 1 Ca(2+) ion per subunit.</text>
</comment>
<proteinExistence type="predicted"/>
<gene>
    <name evidence="11" type="ORF">MSAN_01272900</name>
</gene>
<keyword evidence="3 8" id="KW-0479">Metal-binding</keyword>
<feature type="chain" id="PRO_5034409024" evidence="9">
    <location>
        <begin position="19"/>
        <end position="575"/>
    </location>
</feature>
<dbReference type="InterPro" id="IPR030400">
    <property type="entry name" value="Sedolisin_dom"/>
</dbReference>
<evidence type="ECO:0000313" key="11">
    <source>
        <dbReference type="EMBL" id="KAF7359305.1"/>
    </source>
</evidence>
<dbReference type="PANTHER" id="PTHR14218">
    <property type="entry name" value="PROTEASE S8 TRIPEPTIDYL PEPTIDASE I CLN2"/>
    <property type="match status" value="1"/>
</dbReference>
<evidence type="ECO:0000256" key="2">
    <source>
        <dbReference type="ARBA" id="ARBA00022670"/>
    </source>
</evidence>
<protein>
    <submittedName>
        <fullName evidence="11">Family S53 protease-like protein</fullName>
    </submittedName>
</protein>
<keyword evidence="7" id="KW-0865">Zymogen</keyword>
<dbReference type="OrthoDB" id="409122at2759"/>
<comment type="subcellular location">
    <subcellularLocation>
        <location evidence="1">Secreted</location>
        <location evidence="1">Extracellular space</location>
    </subcellularLocation>
</comment>
<reference evidence="11" key="1">
    <citation type="submission" date="2020-05" db="EMBL/GenBank/DDBJ databases">
        <title>Mycena genomes resolve the evolution of fungal bioluminescence.</title>
        <authorList>
            <person name="Tsai I.J."/>
        </authorList>
    </citation>
    <scope>NUCLEOTIDE SEQUENCE</scope>
    <source>
        <strain evidence="11">160909Yilan</strain>
    </source>
</reference>
<dbReference type="Pfam" id="PF09286">
    <property type="entry name" value="Pro-kuma_activ"/>
    <property type="match status" value="1"/>
</dbReference>
<sequence length="575" mass="60307">MTLCTLAKLLSLAAVVSAGTVVLHESRTGPPTGFVSLGAAPDDQLLTLRVALASNDVTGLESKLNSLSTPGSSNFREWLSNDEIKSHLEPSAATVAAFNTFASANGLNTTVISPHGDWVSITLSVSQANRLFAAQFQRFAHAEFNTTLTRTLSISLPSELVGHVDVIHPTTAFTGIIVGPMLKDASKATTVRRRTLPDSCTTEVSPACLQAMYGIPTTPATQSSNTLMVTGYEGEWAQLTDLAQFLQTYRPDMSPNTTFSLQTVDNGTNPQGPDFAGGEASLDTQYAVGLATDVPVTFLSVGGGAELQDLPTNFLDTITYLEGVSNPPSVVTTSYSENEDNLGISLATKLCQGYMALGARGISIFFSSGDNGVRGSQVTSPFDQTVCANNTFIPTFPNGCPYVTSVGATQLQDSGSEIGFFFSSGGFSNYFPAPPYQTQSGTTAAFLKTIPSDFPGIFNVSGRGFPDVAMNGGGWAIVVNGQDVGILGTSCSTPGFASIIALINDRLVAAGKPVLGFLNPWLYANPQALTDITSGYNPAWHCNDTYSAFNATTGWDPVTGLGTPIFDSLLAAAMA</sequence>
<dbReference type="EMBL" id="JACAZH010000009">
    <property type="protein sequence ID" value="KAF7359305.1"/>
    <property type="molecule type" value="Genomic_DNA"/>
</dbReference>
<dbReference type="InterPro" id="IPR050819">
    <property type="entry name" value="Tripeptidyl-peptidase_I"/>
</dbReference>
<keyword evidence="2 8" id="KW-0645">Protease</keyword>
<feature type="active site" description="Charge relay system" evidence="8">
    <location>
        <position position="283"/>
    </location>
</feature>
<feature type="active site" description="Charge relay system" evidence="8">
    <location>
        <position position="490"/>
    </location>
</feature>
<evidence type="ECO:0000256" key="1">
    <source>
        <dbReference type="ARBA" id="ARBA00004239"/>
    </source>
</evidence>
<keyword evidence="6 8" id="KW-0106">Calcium</keyword>
<keyword evidence="4 8" id="KW-0378">Hydrolase</keyword>
<evidence type="ECO:0000259" key="10">
    <source>
        <dbReference type="PROSITE" id="PS51695"/>
    </source>
</evidence>
<evidence type="ECO:0000256" key="6">
    <source>
        <dbReference type="ARBA" id="ARBA00022837"/>
    </source>
</evidence>
<evidence type="ECO:0000256" key="3">
    <source>
        <dbReference type="ARBA" id="ARBA00022723"/>
    </source>
</evidence>
<dbReference type="PANTHER" id="PTHR14218:SF15">
    <property type="entry name" value="TRIPEPTIDYL-PEPTIDASE 1"/>
    <property type="match status" value="1"/>
</dbReference>
<dbReference type="GO" id="GO:0004252">
    <property type="term" value="F:serine-type endopeptidase activity"/>
    <property type="evidence" value="ECO:0007669"/>
    <property type="project" value="UniProtKB-UniRule"/>
</dbReference>
<feature type="domain" description="Peptidase S53" evidence="10">
    <location>
        <begin position="203"/>
        <end position="575"/>
    </location>
</feature>
<comment type="caution">
    <text evidence="11">The sequence shown here is derived from an EMBL/GenBank/DDBJ whole genome shotgun (WGS) entry which is preliminary data.</text>
</comment>
<keyword evidence="12" id="KW-1185">Reference proteome</keyword>
<dbReference type="SMART" id="SM00944">
    <property type="entry name" value="Pro-kuma_activ"/>
    <property type="match status" value="1"/>
</dbReference>
<dbReference type="InterPro" id="IPR036852">
    <property type="entry name" value="Peptidase_S8/S53_dom_sf"/>
</dbReference>
<evidence type="ECO:0000256" key="9">
    <source>
        <dbReference type="SAM" id="SignalP"/>
    </source>
</evidence>
<feature type="binding site" evidence="8">
    <location>
        <position position="531"/>
    </location>
    <ligand>
        <name>Ca(2+)</name>
        <dbReference type="ChEBI" id="CHEBI:29108"/>
    </ligand>
</feature>
<keyword evidence="5 8" id="KW-0720">Serine protease</keyword>